<keyword evidence="3" id="KW-1185">Reference proteome</keyword>
<evidence type="ECO:0000313" key="1">
    <source>
        <dbReference type="EMBL" id="ETN63067.1"/>
    </source>
</evidence>
<proteinExistence type="predicted"/>
<gene>
    <name evidence="1" type="ORF">AND_005230</name>
</gene>
<reference evidence="1" key="3">
    <citation type="journal article" date="2013" name="Nucleic Acids Res.">
        <title>The genome of Anopheles darlingi, the main neotropical malaria vector.</title>
        <authorList>
            <person name="Marinotti O."/>
            <person name="Cerqueira G.C."/>
            <person name="de Almeida L.G."/>
            <person name="Ferro M.I."/>
            <person name="Loreto E.L."/>
            <person name="Zaha A."/>
            <person name="Teixeira S.M."/>
            <person name="Wespiser A.R."/>
            <person name="Almeida E Silva A."/>
            <person name="Schlindwein A.D."/>
            <person name="Pacheco A.C."/>
            <person name="Silva A.L."/>
            <person name="Graveley B.R."/>
            <person name="Walenz B.P."/>
            <person name="Lima Bde A."/>
            <person name="Ribeiro C.A."/>
            <person name="Nunes-Silva C.G."/>
            <person name="de Carvalho C.R."/>
            <person name="Soares C.M."/>
            <person name="de Menezes C.B."/>
            <person name="Matiolli C."/>
            <person name="Caffrey D."/>
            <person name="Araujo D.A."/>
            <person name="de Oliveira D.M."/>
            <person name="Golenbock D."/>
            <person name="Grisard E.C."/>
            <person name="Fantinatti-Garboggini F."/>
            <person name="de Carvalho F.M."/>
            <person name="Barcellos F.G."/>
            <person name="Prosdocimi F."/>
            <person name="May G."/>
            <person name="Azevedo Junior G.M."/>
            <person name="Guimaraes G.M."/>
            <person name="Goldman G.H."/>
            <person name="Padilha I.Q."/>
            <person name="Batista Jda S."/>
            <person name="Ferro J.A."/>
            <person name="Ribeiro J.M."/>
            <person name="Fietto J.L."/>
            <person name="Dabbas K.M."/>
            <person name="Cerdeira L."/>
            <person name="Agnez-Lima L.F."/>
            <person name="Brocchi M."/>
            <person name="de Carvalho M.O."/>
            <person name="Teixeira Mde M."/>
            <person name="Diniz Maia Mde M."/>
            <person name="Goldman M.H."/>
            <person name="Cruz Schneider M.P."/>
            <person name="Felipe M.S."/>
            <person name="Hungria M."/>
            <person name="Nicolas M.F."/>
            <person name="Pereira M."/>
            <person name="Montes M.A."/>
            <person name="Cantao M.E."/>
            <person name="Vincentz M."/>
            <person name="Rafael M.S."/>
            <person name="Silverman N."/>
            <person name="Stoco P.H."/>
            <person name="Souza R.C."/>
            <person name="Vicentini R."/>
            <person name="Gazzinelli R.T."/>
            <person name="Neves Rde O."/>
            <person name="Silva R."/>
            <person name="Astolfi-Filho S."/>
            <person name="Maciel T.E."/>
            <person name="Urmenyi T.P."/>
            <person name="Tadei W.P."/>
            <person name="Camargo E.P."/>
            <person name="de Vasconcelos A.T."/>
        </authorList>
    </citation>
    <scope>NUCLEOTIDE SEQUENCE</scope>
</reference>
<evidence type="ECO:0000313" key="2">
    <source>
        <dbReference type="EnsemblMetazoa" id="ADAC005230-PA"/>
    </source>
</evidence>
<protein>
    <submittedName>
        <fullName evidence="1 2">Uncharacterized protein</fullName>
    </submittedName>
</protein>
<dbReference type="EnsemblMetazoa" id="ADAC005230-RA">
    <property type="protein sequence ID" value="ADAC005230-PA"/>
    <property type="gene ID" value="ADAC005230"/>
</dbReference>
<reference evidence="1 3" key="1">
    <citation type="journal article" date="2010" name="BMC Genomics">
        <title>Combination of measures distinguishes pre-miRNAs from other stem-loops in the genome of the newly sequenced Anopheles darlingi.</title>
        <authorList>
            <person name="Mendes N.D."/>
            <person name="Freitas A.T."/>
            <person name="Vasconcelos A.T."/>
            <person name="Sagot M.F."/>
        </authorList>
    </citation>
    <scope>NUCLEOTIDE SEQUENCE</scope>
</reference>
<sequence length="123" mass="13612">MGANSCGELRRAAEKNAVVVLGRIWADLGANSFLTGLEPPKLGAILIVGHWSRFGPSIHDPRPRSAAPSGYQLVAYWKPVFQVRSAVWLACVQAERTHRWRLGAMEKWIRFGVWWTVGGSSIA</sequence>
<dbReference type="HOGENOM" id="CLU_2017106_0_0_1"/>
<accession>W5JFB9</accession>
<reference evidence="2" key="4">
    <citation type="submission" date="2015-06" db="UniProtKB">
        <authorList>
            <consortium name="EnsemblMetazoa"/>
        </authorList>
    </citation>
    <scope>IDENTIFICATION</scope>
</reference>
<dbReference type="AlphaFoldDB" id="W5JFB9"/>
<dbReference type="Proteomes" id="UP000000673">
    <property type="component" value="Unassembled WGS sequence"/>
</dbReference>
<evidence type="ECO:0000313" key="3">
    <source>
        <dbReference type="Proteomes" id="UP000000673"/>
    </source>
</evidence>
<reference evidence="1" key="2">
    <citation type="submission" date="2010-05" db="EMBL/GenBank/DDBJ databases">
        <authorList>
            <person name="Almeida L.G."/>
            <person name="Nicolas M.F."/>
            <person name="Souza R.C."/>
            <person name="Vasconcelos A.T.R."/>
        </authorList>
    </citation>
    <scope>NUCLEOTIDE SEQUENCE</scope>
</reference>
<name>W5JFB9_ANODA</name>
<dbReference type="EMBL" id="ADMH02001306">
    <property type="protein sequence ID" value="ETN63067.1"/>
    <property type="molecule type" value="Genomic_DNA"/>
</dbReference>
<organism evidence="1">
    <name type="scientific">Anopheles darlingi</name>
    <name type="common">Mosquito</name>
    <dbReference type="NCBI Taxonomy" id="43151"/>
    <lineage>
        <taxon>Eukaryota</taxon>
        <taxon>Metazoa</taxon>
        <taxon>Ecdysozoa</taxon>
        <taxon>Arthropoda</taxon>
        <taxon>Hexapoda</taxon>
        <taxon>Insecta</taxon>
        <taxon>Pterygota</taxon>
        <taxon>Neoptera</taxon>
        <taxon>Endopterygota</taxon>
        <taxon>Diptera</taxon>
        <taxon>Nematocera</taxon>
        <taxon>Culicoidea</taxon>
        <taxon>Culicidae</taxon>
        <taxon>Anophelinae</taxon>
        <taxon>Anopheles</taxon>
    </lineage>
</organism>
<dbReference type="VEuPathDB" id="VectorBase:ADAC005230"/>